<evidence type="ECO:0000256" key="2">
    <source>
        <dbReference type="ARBA" id="ARBA00007317"/>
    </source>
</evidence>
<evidence type="ECO:0000256" key="3">
    <source>
        <dbReference type="ARBA" id="ARBA00022823"/>
    </source>
</evidence>
<comment type="caution">
    <text evidence="8">The sequence shown here is derived from an EMBL/GenBank/DDBJ whole genome shotgun (WGS) entry which is preliminary data.</text>
</comment>
<dbReference type="PROSITE" id="PS50968">
    <property type="entry name" value="BIOTINYL_LIPOYL"/>
    <property type="match status" value="1"/>
</dbReference>
<dbReference type="PROSITE" id="PS00189">
    <property type="entry name" value="LIPOYL"/>
    <property type="match status" value="1"/>
</dbReference>
<keyword evidence="4" id="KW-0808">Transferase</keyword>
<dbReference type="AlphaFoldDB" id="A0A0N0M7M5"/>
<dbReference type="InterPro" id="IPR036625">
    <property type="entry name" value="E3-bd_dom_sf"/>
</dbReference>
<dbReference type="InterPro" id="IPR023213">
    <property type="entry name" value="CAT-like_dom_sf"/>
</dbReference>
<protein>
    <recommendedName>
        <fullName evidence="4">Dihydrolipoamide acetyltransferase component of pyruvate dehydrogenase complex</fullName>
        <ecNumber evidence="4">2.3.1.-</ecNumber>
    </recommendedName>
</protein>
<dbReference type="Pfam" id="PF02817">
    <property type="entry name" value="E3_binding"/>
    <property type="match status" value="1"/>
</dbReference>
<dbReference type="GO" id="GO:0045254">
    <property type="term" value="C:pyruvate dehydrogenase complex"/>
    <property type="evidence" value="ECO:0007669"/>
    <property type="project" value="InterPro"/>
</dbReference>
<dbReference type="SUPFAM" id="SSF51230">
    <property type="entry name" value="Single hybrid motif"/>
    <property type="match status" value="1"/>
</dbReference>
<dbReference type="CDD" id="cd06849">
    <property type="entry name" value="lipoyl_domain"/>
    <property type="match status" value="1"/>
</dbReference>
<reference evidence="8 9" key="1">
    <citation type="submission" date="2015-07" db="EMBL/GenBank/DDBJ databases">
        <title>Whole genome sequencing of Bosea vaviloviae isolated from cave pool.</title>
        <authorList>
            <person name="Tan N.E.H."/>
            <person name="Lee Y.P."/>
            <person name="Gan H.M."/>
            <person name="Barton H."/>
            <person name="Savka M.A."/>
        </authorList>
    </citation>
    <scope>NUCLEOTIDE SEQUENCE [LARGE SCALE GENOMIC DNA]</scope>
    <source>
        <strain evidence="8 9">SD260</strain>
    </source>
</reference>
<keyword evidence="4" id="KW-0012">Acyltransferase</keyword>
<dbReference type="InterPro" id="IPR011053">
    <property type="entry name" value="Single_hybrid_motif"/>
</dbReference>
<feature type="domain" description="Lipoyl-binding" evidence="6">
    <location>
        <begin position="4"/>
        <end position="79"/>
    </location>
</feature>
<dbReference type="GO" id="GO:0016746">
    <property type="term" value="F:acyltransferase activity"/>
    <property type="evidence" value="ECO:0007669"/>
    <property type="project" value="UniProtKB-KW"/>
</dbReference>
<dbReference type="Pfam" id="PF00364">
    <property type="entry name" value="Biotin_lipoyl"/>
    <property type="match status" value="1"/>
</dbReference>
<dbReference type="InterPro" id="IPR001078">
    <property type="entry name" value="2-oxoacid_DH_actylTfrase"/>
</dbReference>
<keyword evidence="3 4" id="KW-0450">Lipoyl</keyword>
<evidence type="ECO:0000256" key="1">
    <source>
        <dbReference type="ARBA" id="ARBA00001938"/>
    </source>
</evidence>
<dbReference type="InterPro" id="IPR000089">
    <property type="entry name" value="Biotin_lipoyl"/>
</dbReference>
<keyword evidence="9" id="KW-1185">Reference proteome</keyword>
<evidence type="ECO:0000313" key="8">
    <source>
        <dbReference type="EMBL" id="KPH74442.1"/>
    </source>
</evidence>
<dbReference type="SUPFAM" id="SSF52777">
    <property type="entry name" value="CoA-dependent acyltransferases"/>
    <property type="match status" value="1"/>
</dbReference>
<comment type="cofactor">
    <cofactor evidence="1 4">
        <name>(R)-lipoate</name>
        <dbReference type="ChEBI" id="CHEBI:83088"/>
    </cofactor>
</comment>
<dbReference type="EMBL" id="LGSZ01000085">
    <property type="protein sequence ID" value="KPH74442.1"/>
    <property type="molecule type" value="Genomic_DNA"/>
</dbReference>
<evidence type="ECO:0000259" key="6">
    <source>
        <dbReference type="PROSITE" id="PS50968"/>
    </source>
</evidence>
<dbReference type="Gene3D" id="3.30.559.10">
    <property type="entry name" value="Chloramphenicol acetyltransferase-like domain"/>
    <property type="match status" value="1"/>
</dbReference>
<dbReference type="GO" id="GO:0006086">
    <property type="term" value="P:pyruvate decarboxylation to acetyl-CoA"/>
    <property type="evidence" value="ECO:0007669"/>
    <property type="project" value="InterPro"/>
</dbReference>
<feature type="region of interest" description="Disordered" evidence="5">
    <location>
        <begin position="86"/>
        <end position="121"/>
    </location>
</feature>
<feature type="compositionally biased region" description="Low complexity" evidence="5">
    <location>
        <begin position="109"/>
        <end position="119"/>
    </location>
</feature>
<dbReference type="PROSITE" id="PS51826">
    <property type="entry name" value="PSBD"/>
    <property type="match status" value="1"/>
</dbReference>
<dbReference type="Gene3D" id="2.40.50.100">
    <property type="match status" value="1"/>
</dbReference>
<evidence type="ECO:0000256" key="5">
    <source>
        <dbReference type="SAM" id="MobiDB-lite"/>
    </source>
</evidence>
<gene>
    <name evidence="8" type="ORF">AE618_25710</name>
</gene>
<evidence type="ECO:0000256" key="4">
    <source>
        <dbReference type="RuleBase" id="RU003423"/>
    </source>
</evidence>
<dbReference type="PANTHER" id="PTHR23151">
    <property type="entry name" value="DIHYDROLIPOAMIDE ACETYL/SUCCINYL-TRANSFERASE-RELATED"/>
    <property type="match status" value="1"/>
</dbReference>
<dbReference type="OrthoDB" id="9805770at2"/>
<dbReference type="Pfam" id="PF00198">
    <property type="entry name" value="2-oxoacid_dh"/>
    <property type="match status" value="1"/>
</dbReference>
<evidence type="ECO:0000259" key="7">
    <source>
        <dbReference type="PROSITE" id="PS51826"/>
    </source>
</evidence>
<dbReference type="InterPro" id="IPR003016">
    <property type="entry name" value="2-oxoA_DH_lipoyl-BS"/>
</dbReference>
<dbReference type="PANTHER" id="PTHR23151:SF90">
    <property type="entry name" value="DIHYDROLIPOYLLYSINE-RESIDUE ACETYLTRANSFERASE COMPONENT OF PYRUVATE DEHYDROGENASE COMPLEX, MITOCHONDRIAL-RELATED"/>
    <property type="match status" value="1"/>
</dbReference>
<evidence type="ECO:0000313" key="9">
    <source>
        <dbReference type="Proteomes" id="UP000037822"/>
    </source>
</evidence>
<dbReference type="InterPro" id="IPR045257">
    <property type="entry name" value="E2/Pdx1"/>
</dbReference>
<sequence>MATPAAIVMPKLGLTMTEGLLAEWRVGAGDTVATGDILFVIETEKIATEIEAQHPGRIGDILVAEGETVPVGAALATWADGDAALAGAGTGPNSSPAAEAPTPQPPAAAVPRQASPARADAGGRIVATPLARRVARQNGIALDQLSGSGPQGRIKLKDVEAALAAAPAPGPTPIRTAGGRRRPATAVEQVVARRLSLAKQTIPHFYVLAEADITSLLAMREELNGSGGRLRLSITHVIVAAVGRALLALPQLNAIWDEGDIVTLDGSDVGLAVDSPRGLMVPVLRDAGAHHLDAVAEACADIVTRARDGRLTAADCAGGAISVSNIGMYGASHLVSIINPGQSAILGVAATKPVFRPDAQGRPQLRQELGLVLSCDHRVIDGVRAAQFLDLVVKTLEHPLPLLRQPATEGRPT</sequence>
<feature type="domain" description="Peripheral subunit-binding (PSBD)" evidence="7">
    <location>
        <begin position="126"/>
        <end position="163"/>
    </location>
</feature>
<dbReference type="EC" id="2.3.1.-" evidence="4"/>
<dbReference type="RefSeq" id="WP_054211901.1">
    <property type="nucleotide sequence ID" value="NZ_LGSZ01000085.1"/>
</dbReference>
<dbReference type="Proteomes" id="UP000037822">
    <property type="component" value="Unassembled WGS sequence"/>
</dbReference>
<proteinExistence type="inferred from homology"/>
<dbReference type="PATRIC" id="fig|1526658.3.peg.3518"/>
<dbReference type="InterPro" id="IPR004167">
    <property type="entry name" value="PSBD"/>
</dbReference>
<dbReference type="Gene3D" id="4.10.320.10">
    <property type="entry name" value="E3-binding domain"/>
    <property type="match status" value="1"/>
</dbReference>
<organism evidence="8 9">
    <name type="scientific">Bosea vaviloviae</name>
    <dbReference type="NCBI Taxonomy" id="1526658"/>
    <lineage>
        <taxon>Bacteria</taxon>
        <taxon>Pseudomonadati</taxon>
        <taxon>Pseudomonadota</taxon>
        <taxon>Alphaproteobacteria</taxon>
        <taxon>Hyphomicrobiales</taxon>
        <taxon>Boseaceae</taxon>
        <taxon>Bosea</taxon>
    </lineage>
</organism>
<comment type="similarity">
    <text evidence="2 4">Belongs to the 2-oxoacid dehydrogenase family.</text>
</comment>
<dbReference type="SUPFAM" id="SSF47005">
    <property type="entry name" value="Peripheral subunit-binding domain of 2-oxo acid dehydrogenase complex"/>
    <property type="match status" value="1"/>
</dbReference>
<name>A0A0N0M7M5_9HYPH</name>
<accession>A0A0N0M7M5</accession>